<dbReference type="SUPFAM" id="SSF55909">
    <property type="entry name" value="Pentein"/>
    <property type="match status" value="1"/>
</dbReference>
<sequence length="275" mass="31921">MDVTVRNEYDRLEYVMVAYPRNFRIDEIINKMQSKFKGQIDQEIASQQFHNFTNLLIEHGVKVQFLDLVDSPEQVFTRDIGFTIDDILFVSNMARDIRQEEPNSLVDYFKDETINIHKMSHNAEGGDVFVHQDKVFVGVSKRTNMNGINEIQDVLEQHNKDIQVIPVKFNVEQLHLDCVFNILDQDTCIITDYVYNPEVIEQHFKNVVRFKGEDVDYLATNYVHIGDGRMVCTNPRMAETLKELGYDPILIEYDEFIKSGGSVRCSTLPIVRCAK</sequence>
<dbReference type="PANTHER" id="PTHR47271">
    <property type="entry name" value="ARGININE DEIMINASE"/>
    <property type="match status" value="1"/>
</dbReference>
<dbReference type="RefSeq" id="WP_008826502.1">
    <property type="nucleotide sequence ID" value="NZ_AFNU02000001.1"/>
</dbReference>
<comment type="caution">
    <text evidence="1">The sequence shown here is derived from an EMBL/GenBank/DDBJ whole genome shotgun (WGS) entry which is preliminary data.</text>
</comment>
<dbReference type="eggNOG" id="COG1834">
    <property type="taxonomic scope" value="Bacteria"/>
</dbReference>
<dbReference type="InParanoid" id="U2EFE3"/>
<dbReference type="EMBL" id="AFNU02000001">
    <property type="protein sequence ID" value="ERJ13391.1"/>
    <property type="molecule type" value="Genomic_DNA"/>
</dbReference>
<name>U2EFE3_9MOLU</name>
<dbReference type="Proteomes" id="UP000005707">
    <property type="component" value="Unassembled WGS sequence"/>
</dbReference>
<dbReference type="GO" id="GO:0016990">
    <property type="term" value="F:arginine deiminase activity"/>
    <property type="evidence" value="ECO:0007669"/>
    <property type="project" value="UniProtKB-EC"/>
</dbReference>
<keyword evidence="2" id="KW-1185">Reference proteome</keyword>
<dbReference type="Gene3D" id="3.75.10.10">
    <property type="entry name" value="L-arginine/glycine Amidinotransferase, Chain A"/>
    <property type="match status" value="1"/>
</dbReference>
<dbReference type="AlphaFoldDB" id="U2EFE3"/>
<organism evidence="1 2">
    <name type="scientific">Haloplasma contractile SSD-17B</name>
    <dbReference type="NCBI Taxonomy" id="1033810"/>
    <lineage>
        <taxon>Bacteria</taxon>
        <taxon>Bacillati</taxon>
        <taxon>Mycoplasmatota</taxon>
        <taxon>Mollicutes</taxon>
        <taxon>Haloplasmatales</taxon>
        <taxon>Haloplasmataceae</taxon>
        <taxon>Haloplasma</taxon>
    </lineage>
</organism>
<dbReference type="OrthoDB" id="9814070at2"/>
<proteinExistence type="predicted"/>
<dbReference type="GO" id="GO:0019546">
    <property type="term" value="P:L-arginine deiminase pathway"/>
    <property type="evidence" value="ECO:0007669"/>
    <property type="project" value="TreeGrafter"/>
</dbReference>
<dbReference type="STRING" id="1033810.HLPCO_000042"/>
<reference evidence="1 2" key="2">
    <citation type="journal article" date="2013" name="PLoS ONE">
        <title>INDIGO - INtegrated Data Warehouse of MIcrobial GenOmes with Examples from the Red Sea Extremophiles.</title>
        <authorList>
            <person name="Alam I."/>
            <person name="Antunes A."/>
            <person name="Kamau A.A."/>
            <person name="Ba Alawi W."/>
            <person name="Kalkatawi M."/>
            <person name="Stingl U."/>
            <person name="Bajic V.B."/>
        </authorList>
    </citation>
    <scope>NUCLEOTIDE SEQUENCE [LARGE SCALE GENOMIC DNA]</scope>
    <source>
        <strain evidence="1 2">SSD-17B</strain>
    </source>
</reference>
<dbReference type="Pfam" id="PF19420">
    <property type="entry name" value="DDAH_eukar"/>
    <property type="match status" value="1"/>
</dbReference>
<dbReference type="FunCoup" id="U2EFE3">
    <property type="interactions" value="22"/>
</dbReference>
<accession>U2EFE3</accession>
<evidence type="ECO:0000313" key="2">
    <source>
        <dbReference type="Proteomes" id="UP000005707"/>
    </source>
</evidence>
<evidence type="ECO:0000313" key="1">
    <source>
        <dbReference type="EMBL" id="ERJ13391.1"/>
    </source>
</evidence>
<reference evidence="1 2" key="1">
    <citation type="journal article" date="2011" name="J. Bacteriol.">
        <title>Genome sequence of Haloplasma contractile, an unusual contractile bacterium from a deep-sea anoxic brine lake.</title>
        <authorList>
            <person name="Antunes A."/>
            <person name="Alam I."/>
            <person name="El Dorry H."/>
            <person name="Siam R."/>
            <person name="Robertson A."/>
            <person name="Bajic V.B."/>
            <person name="Stingl U."/>
        </authorList>
    </citation>
    <scope>NUCLEOTIDE SEQUENCE [LARGE SCALE GENOMIC DNA]</scope>
    <source>
        <strain evidence="1 2">SSD-17B</strain>
    </source>
</reference>
<dbReference type="PANTHER" id="PTHR47271:SF2">
    <property type="entry name" value="ARGININE DEIMINASE"/>
    <property type="match status" value="1"/>
</dbReference>
<dbReference type="EC" id="3.5.3.6" evidence="1"/>
<protein>
    <submittedName>
        <fullName evidence="1">Arginine deiminase protein</fullName>
        <ecNumber evidence="1">3.5.3.6</ecNumber>
    </submittedName>
</protein>
<keyword evidence="1" id="KW-0378">Hydrolase</keyword>
<gene>
    <name evidence="1" type="primary">arcA</name>
    <name evidence="1" type="ORF">HLPCO_000042</name>
</gene>